<dbReference type="PANTHER" id="PTHR42953">
    <property type="entry name" value="HIGH-AFFINITY ZINC UPTAKE SYSTEM PROTEIN ZNUA-RELATED"/>
    <property type="match status" value="1"/>
</dbReference>
<dbReference type="Proteomes" id="UP001482231">
    <property type="component" value="Unassembled WGS sequence"/>
</dbReference>
<feature type="signal peptide" evidence="1">
    <location>
        <begin position="1"/>
        <end position="19"/>
    </location>
</feature>
<evidence type="ECO:0000313" key="3">
    <source>
        <dbReference type="Proteomes" id="UP001482231"/>
    </source>
</evidence>
<dbReference type="InterPro" id="IPR006127">
    <property type="entry name" value="ZnuA-like"/>
</dbReference>
<dbReference type="EMBL" id="JBAJEX010000006">
    <property type="protein sequence ID" value="MEO1767361.1"/>
    <property type="molecule type" value="Genomic_DNA"/>
</dbReference>
<comment type="caution">
    <text evidence="2">The sequence shown here is derived from an EMBL/GenBank/DDBJ whole genome shotgun (WGS) entry which is preliminary data.</text>
</comment>
<feature type="chain" id="PRO_5045492337" evidence="1">
    <location>
        <begin position="20"/>
        <end position="300"/>
    </location>
</feature>
<dbReference type="Gene3D" id="3.40.50.1980">
    <property type="entry name" value="Nitrogenase molybdenum iron protein domain"/>
    <property type="match status" value="2"/>
</dbReference>
<dbReference type="PANTHER" id="PTHR42953:SF2">
    <property type="entry name" value="ADHESION PROTEIN"/>
    <property type="match status" value="1"/>
</dbReference>
<sequence length="300" mass="33082">MLKKLFAFCLLLLALPAQAALEVFACEPEWAALAREIGGDQVHAYEATTALQDPHRIQARPSLIARARAADLVVCTGADLEVGWLPLVLRQAANPKVQPGRRGYFEAATAVRLLEVPLRVDRAEGDVHPAGNPHIQLDPRNLLRVAEALAARMGELDPANEARYRARLEDFRGRFQAAIARWEKQAAPLRNMPVVVHHKVFEYLFHWLGLKEVAVLEPKPGIEPSAAHLAAVLEALRREPARMVLRASYQDERASVWLAERAGIPAVALPATVGGTPQARDLYTLFDDILNRLLAAQAAR</sequence>
<protein>
    <submittedName>
        <fullName evidence="2">Zinc ABC transporter substrate-binding protein</fullName>
    </submittedName>
</protein>
<dbReference type="Pfam" id="PF01297">
    <property type="entry name" value="ZnuA"/>
    <property type="match status" value="1"/>
</dbReference>
<keyword evidence="1" id="KW-0732">Signal</keyword>
<evidence type="ECO:0000313" key="2">
    <source>
        <dbReference type="EMBL" id="MEO1767361.1"/>
    </source>
</evidence>
<gene>
    <name evidence="2" type="ORF">V6E02_09065</name>
</gene>
<name>A0ABV0EFB2_9BURK</name>
<reference evidence="2 3" key="1">
    <citation type="submission" date="2024-02" db="EMBL/GenBank/DDBJ databases">
        <title>New thermophilic sulfur-oxidizing bacteria from a hot springs of the Uzon caldera (Kamchatka, Russia).</title>
        <authorList>
            <person name="Dukat A.M."/>
            <person name="Elcheninov A.G."/>
            <person name="Frolov E.N."/>
        </authorList>
    </citation>
    <scope>NUCLEOTIDE SEQUENCE [LARGE SCALE GENOMIC DNA]</scope>
    <source>
        <strain evidence="2 3">AK1</strain>
    </source>
</reference>
<organism evidence="2 3">
    <name type="scientific">Thiobacter aerophilum</name>
    <dbReference type="NCBI Taxonomy" id="3121275"/>
    <lineage>
        <taxon>Bacteria</taxon>
        <taxon>Pseudomonadati</taxon>
        <taxon>Pseudomonadota</taxon>
        <taxon>Betaproteobacteria</taxon>
        <taxon>Burkholderiales</taxon>
        <taxon>Thiobacteraceae</taxon>
        <taxon>Thiobacter</taxon>
    </lineage>
</organism>
<proteinExistence type="predicted"/>
<dbReference type="InterPro" id="IPR050492">
    <property type="entry name" value="Bact_metal-bind_prot9"/>
</dbReference>
<dbReference type="CDD" id="cd01145">
    <property type="entry name" value="TroA_c"/>
    <property type="match status" value="1"/>
</dbReference>
<evidence type="ECO:0000256" key="1">
    <source>
        <dbReference type="SAM" id="SignalP"/>
    </source>
</evidence>
<accession>A0ABV0EFB2</accession>
<keyword evidence="3" id="KW-1185">Reference proteome</keyword>
<dbReference type="RefSeq" id="WP_347308469.1">
    <property type="nucleotide sequence ID" value="NZ_JBAJEX010000006.1"/>
</dbReference>
<dbReference type="SUPFAM" id="SSF53807">
    <property type="entry name" value="Helical backbone' metal receptor"/>
    <property type="match status" value="1"/>
</dbReference>